<keyword evidence="1" id="KW-0732">Signal</keyword>
<dbReference type="AlphaFoldDB" id="A0A9P0AY21"/>
<dbReference type="EMBL" id="OV121133">
    <property type="protein sequence ID" value="CAH0550937.1"/>
    <property type="molecule type" value="Genomic_DNA"/>
</dbReference>
<dbReference type="InterPro" id="IPR005055">
    <property type="entry name" value="A10/PebIII"/>
</dbReference>
<evidence type="ECO:0008006" key="4">
    <source>
        <dbReference type="Google" id="ProtNLM"/>
    </source>
</evidence>
<organism evidence="2 3">
    <name type="scientific">Brassicogethes aeneus</name>
    <name type="common">Rape pollen beetle</name>
    <name type="synonym">Meligethes aeneus</name>
    <dbReference type="NCBI Taxonomy" id="1431903"/>
    <lineage>
        <taxon>Eukaryota</taxon>
        <taxon>Metazoa</taxon>
        <taxon>Ecdysozoa</taxon>
        <taxon>Arthropoda</taxon>
        <taxon>Hexapoda</taxon>
        <taxon>Insecta</taxon>
        <taxon>Pterygota</taxon>
        <taxon>Neoptera</taxon>
        <taxon>Endopterygota</taxon>
        <taxon>Coleoptera</taxon>
        <taxon>Polyphaga</taxon>
        <taxon>Cucujiformia</taxon>
        <taxon>Nitidulidae</taxon>
        <taxon>Meligethinae</taxon>
        <taxon>Brassicogethes</taxon>
    </lineage>
</organism>
<gene>
    <name evidence="2" type="ORF">MELIAE_LOCUS3644</name>
</gene>
<dbReference type="Gene3D" id="1.10.2080.10">
    <property type="entry name" value="Insect odorant-binding protein A10/Ejaculatory bulb-specific protein 3"/>
    <property type="match status" value="1"/>
</dbReference>
<sequence length="121" mass="13733">MKISALFLFSAVVVAVASYELDEKYNNIDISKILENERLVQAHCECLLKNTRCNNDGEALKKYVPGAISNNCSECSEKQKEAAVLVIKHLRDNHPEKCFDLLIKKFDPKNEHAEELKKLLA</sequence>
<evidence type="ECO:0000313" key="3">
    <source>
        <dbReference type="Proteomes" id="UP001154078"/>
    </source>
</evidence>
<evidence type="ECO:0000256" key="1">
    <source>
        <dbReference type="SAM" id="SignalP"/>
    </source>
</evidence>
<reference evidence="2" key="1">
    <citation type="submission" date="2021-12" db="EMBL/GenBank/DDBJ databases">
        <authorList>
            <person name="King R."/>
        </authorList>
    </citation>
    <scope>NUCLEOTIDE SEQUENCE</scope>
</reference>
<protein>
    <recommendedName>
        <fullName evidence="4">Chemosensory protein</fullName>
    </recommendedName>
</protein>
<name>A0A9P0AY21_BRAAE</name>
<dbReference type="OrthoDB" id="6344725at2759"/>
<feature type="chain" id="PRO_5040495932" description="Chemosensory protein" evidence="1">
    <location>
        <begin position="19"/>
        <end position="121"/>
    </location>
</feature>
<keyword evidence="3" id="KW-1185">Reference proteome</keyword>
<dbReference type="SUPFAM" id="SSF100910">
    <property type="entry name" value="Chemosensory protein Csp2"/>
    <property type="match status" value="1"/>
</dbReference>
<feature type="signal peptide" evidence="1">
    <location>
        <begin position="1"/>
        <end position="18"/>
    </location>
</feature>
<accession>A0A9P0AY21</accession>
<dbReference type="InterPro" id="IPR036682">
    <property type="entry name" value="OS_D_A10/PebIII_sf"/>
</dbReference>
<dbReference type="PANTHER" id="PTHR11257:SF13">
    <property type="entry name" value="GEO07322P1"/>
    <property type="match status" value="1"/>
</dbReference>
<evidence type="ECO:0000313" key="2">
    <source>
        <dbReference type="EMBL" id="CAH0550937.1"/>
    </source>
</evidence>
<dbReference type="Pfam" id="PF03392">
    <property type="entry name" value="OS-D"/>
    <property type="match status" value="1"/>
</dbReference>
<proteinExistence type="predicted"/>
<dbReference type="Proteomes" id="UP001154078">
    <property type="component" value="Chromosome 2"/>
</dbReference>
<dbReference type="PANTHER" id="PTHR11257">
    <property type="entry name" value="CHEMOSENSORY PROTEIN-RELATED"/>
    <property type="match status" value="1"/>
</dbReference>